<comment type="subcellular location">
    <subcellularLocation>
        <location evidence="1">Cell membrane</location>
        <topology evidence="1">Multi-pass membrane protein</topology>
    </subcellularLocation>
</comment>
<dbReference type="CDD" id="cd17339">
    <property type="entry name" value="MFS_NIMT_CynX_like"/>
    <property type="match status" value="1"/>
</dbReference>
<keyword evidence="5 6" id="KW-0472">Membrane</keyword>
<reference evidence="8 9" key="1">
    <citation type="submission" date="2012-12" db="EMBL/GenBank/DDBJ databases">
        <title>The Genome Sequence of Bacillus cereus VD133.</title>
        <authorList>
            <consortium name="The Broad Institute Genome Sequencing Platform"/>
            <consortium name="The Broad Institute Genome Sequencing Center for Infectious Disease"/>
            <person name="Feldgarden M."/>
            <person name="Van der Auwera G.A."/>
            <person name="Mahillon J."/>
            <person name="Duprez V."/>
            <person name="Timmery S."/>
            <person name="Mattelet C."/>
            <person name="Dierick K."/>
            <person name="Sun M."/>
            <person name="Yu Z."/>
            <person name="Zhu L."/>
            <person name="Hu X."/>
            <person name="Shank E.B."/>
            <person name="Swiecicka I."/>
            <person name="Hansen B.M."/>
            <person name="Andrup L."/>
            <person name="Walker B."/>
            <person name="Young S.K."/>
            <person name="Zeng Q."/>
            <person name="Gargeya S."/>
            <person name="Fitzgerald M."/>
            <person name="Haas B."/>
            <person name="Abouelleil A."/>
            <person name="Alvarado L."/>
            <person name="Arachchi H.M."/>
            <person name="Berlin A.M."/>
            <person name="Chapman S.B."/>
            <person name="Dewar J."/>
            <person name="Goldberg J."/>
            <person name="Griggs A."/>
            <person name="Gujja S."/>
            <person name="Hansen M."/>
            <person name="Howarth C."/>
            <person name="Imamovic A."/>
            <person name="Larimer J."/>
            <person name="McCowan C."/>
            <person name="Murphy C."/>
            <person name="Neiman D."/>
            <person name="Pearson M."/>
            <person name="Priest M."/>
            <person name="Roberts A."/>
            <person name="Saif S."/>
            <person name="Shea T."/>
            <person name="Sisk P."/>
            <person name="Sykes S."/>
            <person name="Wortman J."/>
            <person name="Nusbaum C."/>
            <person name="Birren B."/>
        </authorList>
    </citation>
    <scope>NUCLEOTIDE SEQUENCE [LARGE SCALE GENOMIC DNA]</scope>
    <source>
        <strain evidence="8 9">VD133</strain>
    </source>
</reference>
<gene>
    <name evidence="8" type="ORF">IIU_05985</name>
</gene>
<dbReference type="PANTHER" id="PTHR23523:SF2">
    <property type="entry name" value="2-NITROIMIDAZOLE TRANSPORTER"/>
    <property type="match status" value="1"/>
</dbReference>
<dbReference type="EMBL" id="AHFB01000120">
    <property type="protein sequence ID" value="EOO26774.1"/>
    <property type="molecule type" value="Genomic_DNA"/>
</dbReference>
<dbReference type="AlphaFoldDB" id="A0A9W5PL46"/>
<dbReference type="GO" id="GO:0005886">
    <property type="term" value="C:plasma membrane"/>
    <property type="evidence" value="ECO:0007669"/>
    <property type="project" value="UniProtKB-SubCell"/>
</dbReference>
<feature type="transmembrane region" description="Helical" evidence="6">
    <location>
        <begin position="216"/>
        <end position="238"/>
    </location>
</feature>
<organism evidence="8 9">
    <name type="scientific">Bacillus cereus VD133</name>
    <dbReference type="NCBI Taxonomy" id="1053233"/>
    <lineage>
        <taxon>Bacteria</taxon>
        <taxon>Bacillati</taxon>
        <taxon>Bacillota</taxon>
        <taxon>Bacilli</taxon>
        <taxon>Bacillales</taxon>
        <taxon>Bacillaceae</taxon>
        <taxon>Bacillus</taxon>
        <taxon>Bacillus cereus group</taxon>
    </lineage>
</organism>
<feature type="transmembrane region" description="Helical" evidence="6">
    <location>
        <begin position="245"/>
        <end position="262"/>
    </location>
</feature>
<feature type="domain" description="Major facilitator superfamily (MFS) profile" evidence="7">
    <location>
        <begin position="1"/>
        <end position="369"/>
    </location>
</feature>
<accession>A0A9W5PL46</accession>
<dbReference type="PANTHER" id="PTHR23523">
    <property type="match status" value="1"/>
</dbReference>
<evidence type="ECO:0000256" key="5">
    <source>
        <dbReference type="ARBA" id="ARBA00023136"/>
    </source>
</evidence>
<feature type="transmembrane region" description="Helical" evidence="6">
    <location>
        <begin position="104"/>
        <end position="125"/>
    </location>
</feature>
<protein>
    <submittedName>
        <fullName evidence="8">Cyanate transporter</fullName>
    </submittedName>
</protein>
<comment type="caution">
    <text evidence="8">The sequence shown here is derived from an EMBL/GenBank/DDBJ whole genome shotgun (WGS) entry which is preliminary data.</text>
</comment>
<proteinExistence type="predicted"/>
<feature type="non-terminal residue" evidence="8">
    <location>
        <position position="1"/>
    </location>
</feature>
<dbReference type="Pfam" id="PF07690">
    <property type="entry name" value="MFS_1"/>
    <property type="match status" value="1"/>
</dbReference>
<dbReference type="GO" id="GO:0022857">
    <property type="term" value="F:transmembrane transporter activity"/>
    <property type="evidence" value="ECO:0007669"/>
    <property type="project" value="InterPro"/>
</dbReference>
<evidence type="ECO:0000256" key="3">
    <source>
        <dbReference type="ARBA" id="ARBA00022692"/>
    </source>
</evidence>
<feature type="transmembrane region" description="Helical" evidence="6">
    <location>
        <begin position="137"/>
        <end position="153"/>
    </location>
</feature>
<feature type="transmembrane region" description="Helical" evidence="6">
    <location>
        <begin position="70"/>
        <end position="92"/>
    </location>
</feature>
<evidence type="ECO:0000313" key="8">
    <source>
        <dbReference type="EMBL" id="EOO26774.1"/>
    </source>
</evidence>
<evidence type="ECO:0000256" key="2">
    <source>
        <dbReference type="ARBA" id="ARBA00022448"/>
    </source>
</evidence>
<keyword evidence="3 6" id="KW-0812">Transmembrane</keyword>
<feature type="transmembrane region" description="Helical" evidence="6">
    <location>
        <begin position="17"/>
        <end position="35"/>
    </location>
</feature>
<dbReference type="InterPro" id="IPR052524">
    <property type="entry name" value="MFS_Cyanate_Porter"/>
</dbReference>
<sequence length="369" mass="39013">PIIGDIIKDMHLSNSQAGFITTMPLLAFAVFSPIAPKLGRRFGNEKLIAISLLVLAIGIWIRSIPSITLLLIGTAILGGAIAICNVLLASFIKQHFSKHVGIMTAIYTTVMGGFASIASGISISLEKSSSSGWEGGLTTWGILVIITLVIWIPQLRNTVKIKNSKKSSVKTAGVWSSAVAWKVTFFMGLQSLAFYVTVAWLPEILHSKGFDISTAAGLFSLMGFVGLPVTFIVPVLAYRFANQKMFVVSICVLYIIGLVGVLNPSTVLTVIGVICMGVGQGASISLSYAFIGLRTRNAEQAAELSGMAQSIGYLLAAVGPILFGYLRDASGSWTISVMGLIVVCICMLPVGLGAAKNSYVTSNNTNLGI</sequence>
<dbReference type="RefSeq" id="WP_016111933.1">
    <property type="nucleotide sequence ID" value="NZ_KB976193.1"/>
</dbReference>
<dbReference type="PROSITE" id="PS50850">
    <property type="entry name" value="MFS"/>
    <property type="match status" value="1"/>
</dbReference>
<evidence type="ECO:0000313" key="9">
    <source>
        <dbReference type="Proteomes" id="UP000014018"/>
    </source>
</evidence>
<feature type="transmembrane region" description="Helical" evidence="6">
    <location>
        <begin position="333"/>
        <end position="355"/>
    </location>
</feature>
<dbReference type="Gene3D" id="1.20.1250.20">
    <property type="entry name" value="MFS general substrate transporter like domains"/>
    <property type="match status" value="1"/>
</dbReference>
<evidence type="ECO:0000256" key="6">
    <source>
        <dbReference type="SAM" id="Phobius"/>
    </source>
</evidence>
<dbReference type="InterPro" id="IPR020846">
    <property type="entry name" value="MFS_dom"/>
</dbReference>
<evidence type="ECO:0000256" key="1">
    <source>
        <dbReference type="ARBA" id="ARBA00004651"/>
    </source>
</evidence>
<feature type="transmembrane region" description="Helical" evidence="6">
    <location>
        <begin position="174"/>
        <end position="196"/>
    </location>
</feature>
<dbReference type="Proteomes" id="UP000014018">
    <property type="component" value="Unassembled WGS sequence"/>
</dbReference>
<dbReference type="InterPro" id="IPR036259">
    <property type="entry name" value="MFS_trans_sf"/>
</dbReference>
<keyword evidence="2" id="KW-0813">Transport</keyword>
<dbReference type="InterPro" id="IPR011701">
    <property type="entry name" value="MFS"/>
</dbReference>
<feature type="transmembrane region" description="Helical" evidence="6">
    <location>
        <begin position="268"/>
        <end position="291"/>
    </location>
</feature>
<feature type="transmembrane region" description="Helical" evidence="6">
    <location>
        <begin position="311"/>
        <end position="327"/>
    </location>
</feature>
<evidence type="ECO:0000259" key="7">
    <source>
        <dbReference type="PROSITE" id="PS50850"/>
    </source>
</evidence>
<keyword evidence="4 6" id="KW-1133">Transmembrane helix</keyword>
<dbReference type="SUPFAM" id="SSF103473">
    <property type="entry name" value="MFS general substrate transporter"/>
    <property type="match status" value="1"/>
</dbReference>
<feature type="transmembrane region" description="Helical" evidence="6">
    <location>
        <begin position="47"/>
        <end position="64"/>
    </location>
</feature>
<evidence type="ECO:0000256" key="4">
    <source>
        <dbReference type="ARBA" id="ARBA00022989"/>
    </source>
</evidence>
<name>A0A9W5PL46_BACCE</name>